<sequence>MSEATRYIVVFRGVGGKTQLPVARLRAVLEADGFHGVKTYINSGNAVLTSTLDEAALARRVAELVRAKMGFDKSVLVRSLAEWDAMIAQNPFPEAVDEPTKLHVFTLEQEPEAERVEALREKATGTDRFAVRGRALYLHTPDGMGNSRFAPKIETTLKVPMTARNWRTMLALRDLAAAIA</sequence>
<dbReference type="PIRSF" id="PIRSF008502">
    <property type="entry name" value="UCP008502"/>
    <property type="match status" value="1"/>
</dbReference>
<dbReference type="PANTHER" id="PTHR36439:SF1">
    <property type="entry name" value="DUF1697 DOMAIN-CONTAINING PROTEIN"/>
    <property type="match status" value="1"/>
</dbReference>
<organism evidence="1 2">
    <name type="scientific">Nitratireductor thuwali</name>
    <dbReference type="NCBI Taxonomy" id="2267699"/>
    <lineage>
        <taxon>Bacteria</taxon>
        <taxon>Pseudomonadati</taxon>
        <taxon>Pseudomonadota</taxon>
        <taxon>Alphaproteobacteria</taxon>
        <taxon>Hyphomicrobiales</taxon>
        <taxon>Phyllobacteriaceae</taxon>
        <taxon>Nitratireductor</taxon>
    </lineage>
</organism>
<dbReference type="Pfam" id="PF08002">
    <property type="entry name" value="DUF1697"/>
    <property type="match status" value="1"/>
</dbReference>
<evidence type="ECO:0000313" key="1">
    <source>
        <dbReference type="EMBL" id="UUP19283.1"/>
    </source>
</evidence>
<dbReference type="RefSeq" id="WP_338531454.1">
    <property type="nucleotide sequence ID" value="NZ_CP030941.1"/>
</dbReference>
<dbReference type="SUPFAM" id="SSF160379">
    <property type="entry name" value="SP0830-like"/>
    <property type="match status" value="1"/>
</dbReference>
<reference evidence="1 2" key="1">
    <citation type="submission" date="2018-07" db="EMBL/GenBank/DDBJ databases">
        <title>Genome sequence of Nitratireductor thuwali#1536.</title>
        <authorList>
            <person name="Michoud G."/>
            <person name="Merlino G."/>
            <person name="Sefrji F.O."/>
            <person name="Daffonchio D."/>
        </authorList>
    </citation>
    <scope>NUCLEOTIDE SEQUENCE [LARGE SCALE GENOMIC DNA]</scope>
    <source>
        <strain evidence="2">Nit1536</strain>
    </source>
</reference>
<proteinExistence type="predicted"/>
<name>A0ABY5MMS8_9HYPH</name>
<dbReference type="InterPro" id="IPR012545">
    <property type="entry name" value="DUF1697"/>
</dbReference>
<dbReference type="PANTHER" id="PTHR36439">
    <property type="entry name" value="BLL4334 PROTEIN"/>
    <property type="match status" value="1"/>
</dbReference>
<keyword evidence="2" id="KW-1185">Reference proteome</keyword>
<dbReference type="EMBL" id="CP030941">
    <property type="protein sequence ID" value="UUP19283.1"/>
    <property type="molecule type" value="Genomic_DNA"/>
</dbReference>
<protein>
    <recommendedName>
        <fullName evidence="3">DUF1697 domain-containing protein</fullName>
    </recommendedName>
</protein>
<evidence type="ECO:0000313" key="2">
    <source>
        <dbReference type="Proteomes" id="UP001342418"/>
    </source>
</evidence>
<gene>
    <name evidence="1" type="ORF">NTH_03779</name>
</gene>
<dbReference type="Proteomes" id="UP001342418">
    <property type="component" value="Chromosome"/>
</dbReference>
<accession>A0ABY5MMS8</accession>
<evidence type="ECO:0008006" key="3">
    <source>
        <dbReference type="Google" id="ProtNLM"/>
    </source>
</evidence>
<dbReference type="Gene3D" id="3.30.70.1280">
    <property type="entry name" value="SP0830-like domains"/>
    <property type="match status" value="1"/>
</dbReference>